<feature type="domain" description="MGAT4 conserved region" evidence="5">
    <location>
        <begin position="83"/>
        <end position="324"/>
    </location>
</feature>
<evidence type="ECO:0000259" key="5">
    <source>
        <dbReference type="Pfam" id="PF04666"/>
    </source>
</evidence>
<feature type="domain" description="MGAT4 A/B/C C-terminal" evidence="6">
    <location>
        <begin position="338"/>
        <end position="470"/>
    </location>
</feature>
<feature type="transmembrane region" description="Helical" evidence="4">
    <location>
        <begin position="7"/>
        <end position="28"/>
    </location>
</feature>
<dbReference type="InterPro" id="IPR056576">
    <property type="entry name" value="MGAT4_A/B/C_C"/>
</dbReference>
<evidence type="ECO:0000256" key="4">
    <source>
        <dbReference type="SAM" id="Phobius"/>
    </source>
</evidence>
<proteinExistence type="predicted"/>
<reference evidence="8" key="1">
    <citation type="submission" date="2025-08" db="UniProtKB">
        <authorList>
            <consortium name="RefSeq"/>
        </authorList>
    </citation>
    <scope>IDENTIFICATION</scope>
    <source>
        <tissue evidence="8">Whole sample</tissue>
    </source>
</reference>
<organism evidence="7 8">
    <name type="scientific">Crassostrea virginica</name>
    <name type="common">Eastern oyster</name>
    <dbReference type="NCBI Taxonomy" id="6565"/>
    <lineage>
        <taxon>Eukaryota</taxon>
        <taxon>Metazoa</taxon>
        <taxon>Spiralia</taxon>
        <taxon>Lophotrochozoa</taxon>
        <taxon>Mollusca</taxon>
        <taxon>Bivalvia</taxon>
        <taxon>Autobranchia</taxon>
        <taxon>Pteriomorphia</taxon>
        <taxon>Ostreida</taxon>
        <taxon>Ostreoidea</taxon>
        <taxon>Ostreidae</taxon>
        <taxon>Crassostrea</taxon>
    </lineage>
</organism>
<dbReference type="Pfam" id="PF23524">
    <property type="entry name" value="MGAT4A_C"/>
    <property type="match status" value="1"/>
</dbReference>
<gene>
    <name evidence="8" type="primary">LOC111111655</name>
</gene>
<keyword evidence="4" id="KW-0812">Transmembrane</keyword>
<name>A0A8B8BMA4_CRAVI</name>
<keyword evidence="7" id="KW-1185">Reference proteome</keyword>
<dbReference type="GeneID" id="111111655"/>
<evidence type="ECO:0000256" key="3">
    <source>
        <dbReference type="ARBA" id="ARBA00022679"/>
    </source>
</evidence>
<dbReference type="AlphaFoldDB" id="A0A8B8BMA4"/>
<dbReference type="OrthoDB" id="2016523at2759"/>
<dbReference type="PANTHER" id="PTHR12062:SF33">
    <property type="entry name" value="ALPHA-1,6-MANNOSYL-GLYCOPROTEIN 4-BETA-N-ACETYLGLUCOSAMINYLTRANSFERASE-LIKE"/>
    <property type="match status" value="1"/>
</dbReference>
<dbReference type="GO" id="GO:0008375">
    <property type="term" value="F:acetylglucosaminyltransferase activity"/>
    <property type="evidence" value="ECO:0007669"/>
    <property type="project" value="TreeGrafter"/>
</dbReference>
<dbReference type="KEGG" id="cvn:111111655"/>
<dbReference type="GO" id="GO:0006487">
    <property type="term" value="P:protein N-linked glycosylation"/>
    <property type="evidence" value="ECO:0007669"/>
    <property type="project" value="TreeGrafter"/>
</dbReference>
<evidence type="ECO:0000256" key="1">
    <source>
        <dbReference type="ARBA" id="ARBA00004922"/>
    </source>
</evidence>
<dbReference type="Pfam" id="PF04666">
    <property type="entry name" value="MGAT4_cons"/>
    <property type="match status" value="1"/>
</dbReference>
<evidence type="ECO:0000259" key="6">
    <source>
        <dbReference type="Pfam" id="PF23524"/>
    </source>
</evidence>
<keyword evidence="4" id="KW-1133">Transmembrane helix</keyword>
<evidence type="ECO:0000313" key="8">
    <source>
        <dbReference type="RefSeq" id="XP_022304460.1"/>
    </source>
</evidence>
<sequence>MAKSRSAVIYLICAISVFTLVTQILVLLHSQSYTTYRCLDSYRMSESGDPLHQAASKRVTYKHYLDRPSSDLTKLHENWKEEATIFGNFPLKKKFLTIGIPTIRRVGDEYIMGTIKSIVNCTKTEELKDIYIVIFLADFNETWTTDISRRINESYSQLISLETLIVIRAWESFYPPLNNLKHTYNDNYDKRKWRSKQNVDYAFLFLYCKFLSTYYIQMEDDIYTVPGYLQIIKDYIIEVQQQWICLEFSELGFIGKLYHSYDLEKLAKMVLLFYEEQPCDFTYLYFNMQMLQFQRLIRRPTIFQHIGLKSSLPGKIQPLKDRYFDNLEKSYKGDNPAAKVYTNMDAEPYFSPESAYGREPGYFWSKGNGKSGDWFTIVFDDPQRVEKIFIVTGSREHPKDKIEHGKVHASLSLVSVEAARPKCTNDIFLGYFENGNIKVENLTSTLGPFKIHCVGITLTENQNWWIIIKEIAVFIVD</sequence>
<evidence type="ECO:0000313" key="7">
    <source>
        <dbReference type="Proteomes" id="UP000694844"/>
    </source>
</evidence>
<keyword evidence="4" id="KW-0472">Membrane</keyword>
<keyword evidence="3" id="KW-0808">Transferase</keyword>
<protein>
    <submittedName>
        <fullName evidence="8">Alpha-1,3-mannosyl-glycoprotein 4-beta-N-acetylglucosaminyltransferase C-like</fullName>
    </submittedName>
</protein>
<accession>A0A8B8BMA4</accession>
<dbReference type="InterPro" id="IPR057279">
    <property type="entry name" value="MGAT4"/>
</dbReference>
<comment type="pathway">
    <text evidence="1">Protein modification; protein glycosylation.</text>
</comment>
<dbReference type="PANTHER" id="PTHR12062">
    <property type="entry name" value="N-ACETYLGLUCOSAMINYLTRANSFERASE VI"/>
    <property type="match status" value="1"/>
</dbReference>
<keyword evidence="2" id="KW-0328">Glycosyltransferase</keyword>
<dbReference type="RefSeq" id="XP_022304460.1">
    <property type="nucleotide sequence ID" value="XM_022448752.1"/>
</dbReference>
<evidence type="ECO:0000256" key="2">
    <source>
        <dbReference type="ARBA" id="ARBA00022676"/>
    </source>
</evidence>
<dbReference type="Proteomes" id="UP000694844">
    <property type="component" value="Chromosome 9"/>
</dbReference>
<dbReference type="InterPro" id="IPR006759">
    <property type="entry name" value="Glyco_transf_54"/>
</dbReference>